<reference evidence="2 3" key="1">
    <citation type="submission" date="2024-03" db="EMBL/GenBank/DDBJ databases">
        <title>Aureococcus anophagefferens CCMP1851 and Kratosvirus quantuckense: Draft genome of a second virus-susceptible host strain in the model system.</title>
        <authorList>
            <person name="Chase E."/>
            <person name="Truchon A.R."/>
            <person name="Schepens W."/>
            <person name="Wilhelm S.W."/>
        </authorList>
    </citation>
    <scope>NUCLEOTIDE SEQUENCE [LARGE SCALE GENOMIC DNA]</scope>
    <source>
        <strain evidence="2 3">CCMP1851</strain>
    </source>
</reference>
<feature type="region of interest" description="Disordered" evidence="1">
    <location>
        <begin position="92"/>
        <end position="118"/>
    </location>
</feature>
<evidence type="ECO:0000313" key="3">
    <source>
        <dbReference type="Proteomes" id="UP001363151"/>
    </source>
</evidence>
<evidence type="ECO:0000256" key="1">
    <source>
        <dbReference type="SAM" id="MobiDB-lite"/>
    </source>
</evidence>
<evidence type="ECO:0000313" key="2">
    <source>
        <dbReference type="EMBL" id="KAK7242387.1"/>
    </source>
</evidence>
<dbReference type="Proteomes" id="UP001363151">
    <property type="component" value="Unassembled WGS sequence"/>
</dbReference>
<keyword evidence="3" id="KW-1185">Reference proteome</keyword>
<gene>
    <name evidence="2" type="ORF">SO694_0001241</name>
</gene>
<accession>A0ABR1G244</accession>
<name>A0ABR1G244_AURAN</name>
<protein>
    <submittedName>
        <fullName evidence="2">Uncharacterized protein</fullName>
    </submittedName>
</protein>
<proteinExistence type="predicted"/>
<organism evidence="2 3">
    <name type="scientific">Aureococcus anophagefferens</name>
    <name type="common">Harmful bloom alga</name>
    <dbReference type="NCBI Taxonomy" id="44056"/>
    <lineage>
        <taxon>Eukaryota</taxon>
        <taxon>Sar</taxon>
        <taxon>Stramenopiles</taxon>
        <taxon>Ochrophyta</taxon>
        <taxon>Pelagophyceae</taxon>
        <taxon>Pelagomonadales</taxon>
        <taxon>Pelagomonadaceae</taxon>
        <taxon>Aureococcus</taxon>
    </lineage>
</organism>
<comment type="caution">
    <text evidence="2">The sequence shown here is derived from an EMBL/GenBank/DDBJ whole genome shotgun (WGS) entry which is preliminary data.</text>
</comment>
<dbReference type="EMBL" id="JBBJCI010000145">
    <property type="protein sequence ID" value="KAK7242387.1"/>
    <property type="molecule type" value="Genomic_DNA"/>
</dbReference>
<feature type="region of interest" description="Disordered" evidence="1">
    <location>
        <begin position="1"/>
        <end position="48"/>
    </location>
</feature>
<sequence length="141" mass="15058">MALDWDAVSEVDRSAAARPPLDAGQLPERGARRPQLRRNATLAGSPGPTRRILDALGVLWSRIAPPRIAPTVTSAATAAPGITCRAHLPQLGDACRESPQPPQSTPERGPRRPQLLPESRRRIARLVLHGSHGSNGELGVL</sequence>